<accession>A0ABN9RH61</accession>
<dbReference type="EMBL" id="CAUYUJ010006661">
    <property type="protein sequence ID" value="CAK0818137.1"/>
    <property type="molecule type" value="Genomic_DNA"/>
</dbReference>
<proteinExistence type="predicted"/>
<gene>
    <name evidence="2" type="ORF">PCOR1329_LOCUS20504</name>
</gene>
<feature type="non-terminal residue" evidence="2">
    <location>
        <position position="1"/>
    </location>
</feature>
<evidence type="ECO:0000256" key="1">
    <source>
        <dbReference type="SAM" id="MobiDB-lite"/>
    </source>
</evidence>
<sequence length="126" mass="13821">ARHARPLHAGPNRGAAPGLLREPLRHHRGGARPHGAAVRLVEVDAEMRSREPAQQAGRGAGLRREDGGPCSPGLSRQTIQLGPMPRHTLLSSRVPWFLRFDDFDMESVAFPHQKSMDVLGSQGWVL</sequence>
<feature type="compositionally biased region" description="Basic and acidic residues" evidence="1">
    <location>
        <begin position="41"/>
        <end position="51"/>
    </location>
</feature>
<feature type="non-terminal residue" evidence="2">
    <location>
        <position position="126"/>
    </location>
</feature>
<evidence type="ECO:0000313" key="3">
    <source>
        <dbReference type="Proteomes" id="UP001189429"/>
    </source>
</evidence>
<reference evidence="2" key="1">
    <citation type="submission" date="2023-10" db="EMBL/GenBank/DDBJ databases">
        <authorList>
            <person name="Chen Y."/>
            <person name="Shah S."/>
            <person name="Dougan E. K."/>
            <person name="Thang M."/>
            <person name="Chan C."/>
        </authorList>
    </citation>
    <scope>NUCLEOTIDE SEQUENCE [LARGE SCALE GENOMIC DNA]</scope>
</reference>
<feature type="region of interest" description="Disordered" evidence="1">
    <location>
        <begin position="1"/>
        <end position="80"/>
    </location>
</feature>
<keyword evidence="3" id="KW-1185">Reference proteome</keyword>
<dbReference type="Proteomes" id="UP001189429">
    <property type="component" value="Unassembled WGS sequence"/>
</dbReference>
<evidence type="ECO:0000313" key="2">
    <source>
        <dbReference type="EMBL" id="CAK0818137.1"/>
    </source>
</evidence>
<comment type="caution">
    <text evidence="2">The sequence shown here is derived from an EMBL/GenBank/DDBJ whole genome shotgun (WGS) entry which is preliminary data.</text>
</comment>
<name>A0ABN9RH61_9DINO</name>
<protein>
    <submittedName>
        <fullName evidence="2">Uncharacterized protein</fullName>
    </submittedName>
</protein>
<organism evidence="2 3">
    <name type="scientific">Prorocentrum cordatum</name>
    <dbReference type="NCBI Taxonomy" id="2364126"/>
    <lineage>
        <taxon>Eukaryota</taxon>
        <taxon>Sar</taxon>
        <taxon>Alveolata</taxon>
        <taxon>Dinophyceae</taxon>
        <taxon>Prorocentrales</taxon>
        <taxon>Prorocentraceae</taxon>
        <taxon>Prorocentrum</taxon>
    </lineage>
</organism>